<dbReference type="STRING" id="861298.SAMN04488136_1741"/>
<protein>
    <submittedName>
        <fullName evidence="1">Uncharacterized protein</fullName>
    </submittedName>
</protein>
<accession>A0A1G8I0V5</accession>
<dbReference type="EMBL" id="FNDD01000074">
    <property type="protein sequence ID" value="SDI12442.1"/>
    <property type="molecule type" value="Genomic_DNA"/>
</dbReference>
<evidence type="ECO:0000313" key="1">
    <source>
        <dbReference type="EMBL" id="SDI12442.1"/>
    </source>
</evidence>
<sequence length="75" mass="8198">PTSENKNTIPFIAEYGALTVFNQRINRDLVYGSAVTTPLGERYVASVEYPDATTSLLILSLKSQGQTVSSNDNFL</sequence>
<proteinExistence type="predicted"/>
<name>A0A1G8I0V5_9VIBR</name>
<feature type="non-terminal residue" evidence="1">
    <location>
        <position position="1"/>
    </location>
</feature>
<dbReference type="Proteomes" id="UP000198854">
    <property type="component" value="Unassembled WGS sequence"/>
</dbReference>
<gene>
    <name evidence="1" type="ORF">SAMN04488136_1741</name>
</gene>
<organism evidence="1 2">
    <name type="scientific">Vibrio xiamenensis</name>
    <dbReference type="NCBI Taxonomy" id="861298"/>
    <lineage>
        <taxon>Bacteria</taxon>
        <taxon>Pseudomonadati</taxon>
        <taxon>Pseudomonadota</taxon>
        <taxon>Gammaproteobacteria</taxon>
        <taxon>Vibrionales</taxon>
        <taxon>Vibrionaceae</taxon>
        <taxon>Vibrio</taxon>
    </lineage>
</organism>
<dbReference type="AlphaFoldDB" id="A0A1G8I0V5"/>
<reference evidence="1 2" key="1">
    <citation type="submission" date="2016-10" db="EMBL/GenBank/DDBJ databases">
        <authorList>
            <person name="de Groot N.N."/>
        </authorList>
    </citation>
    <scope>NUCLEOTIDE SEQUENCE [LARGE SCALE GENOMIC DNA]</scope>
    <source>
        <strain evidence="1 2">CGMCC 1.10228</strain>
    </source>
</reference>
<dbReference type="RefSeq" id="WP_176765704.1">
    <property type="nucleotide sequence ID" value="NZ_FNDD01000074.1"/>
</dbReference>
<evidence type="ECO:0000313" key="2">
    <source>
        <dbReference type="Proteomes" id="UP000198854"/>
    </source>
</evidence>
<keyword evidence="2" id="KW-1185">Reference proteome</keyword>